<comment type="caution">
    <text evidence="2">The sequence shown here is derived from an EMBL/GenBank/DDBJ whole genome shotgun (WGS) entry which is preliminary data.</text>
</comment>
<name>A0ABT3RD00_9BACT</name>
<dbReference type="Proteomes" id="UP001207228">
    <property type="component" value="Unassembled WGS sequence"/>
</dbReference>
<keyword evidence="3" id="KW-1185">Reference proteome</keyword>
<dbReference type="Pfam" id="PF02469">
    <property type="entry name" value="Fasciclin"/>
    <property type="match status" value="1"/>
</dbReference>
<dbReference type="InterPro" id="IPR000782">
    <property type="entry name" value="FAS1_domain"/>
</dbReference>
<dbReference type="InterPro" id="IPR036378">
    <property type="entry name" value="FAS1_dom_sf"/>
</dbReference>
<dbReference type="PANTHER" id="PTHR10900">
    <property type="entry name" value="PERIOSTIN-RELATED"/>
    <property type="match status" value="1"/>
</dbReference>
<dbReference type="RefSeq" id="WP_266051770.1">
    <property type="nucleotide sequence ID" value="NZ_JAPFQO010000003.1"/>
</dbReference>
<feature type="domain" description="FAS1" evidence="1">
    <location>
        <begin position="77"/>
        <end position="212"/>
    </location>
</feature>
<dbReference type="PANTHER" id="PTHR10900:SF77">
    <property type="entry name" value="FI19380P1"/>
    <property type="match status" value="1"/>
</dbReference>
<dbReference type="EMBL" id="JAPFQO010000003">
    <property type="protein sequence ID" value="MCX2739709.1"/>
    <property type="molecule type" value="Genomic_DNA"/>
</dbReference>
<organism evidence="2 3">
    <name type="scientific">Pontibacter anaerobius</name>
    <dbReference type="NCBI Taxonomy" id="2993940"/>
    <lineage>
        <taxon>Bacteria</taxon>
        <taxon>Pseudomonadati</taxon>
        <taxon>Bacteroidota</taxon>
        <taxon>Cytophagia</taxon>
        <taxon>Cytophagales</taxon>
        <taxon>Hymenobacteraceae</taxon>
        <taxon>Pontibacter</taxon>
    </lineage>
</organism>
<dbReference type="PROSITE" id="PS51257">
    <property type="entry name" value="PROKAR_LIPOPROTEIN"/>
    <property type="match status" value="1"/>
</dbReference>
<proteinExistence type="predicted"/>
<dbReference type="SUPFAM" id="SSF82153">
    <property type="entry name" value="FAS1 domain"/>
    <property type="match status" value="1"/>
</dbReference>
<protein>
    <submittedName>
        <fullName evidence="2">Fasciclin domain-containing protein</fullName>
    </submittedName>
</protein>
<dbReference type="PROSITE" id="PS50213">
    <property type="entry name" value="FAS1"/>
    <property type="match status" value="1"/>
</dbReference>
<dbReference type="InterPro" id="IPR050904">
    <property type="entry name" value="Adhesion/Biosynth-related"/>
</dbReference>
<evidence type="ECO:0000313" key="3">
    <source>
        <dbReference type="Proteomes" id="UP001207228"/>
    </source>
</evidence>
<gene>
    <name evidence="2" type="ORF">OO017_07115</name>
</gene>
<sequence length="222" mass="23515">MIKLFPQTLIVAGIVSGGLFSCASSSDTTQDNMNVNEAQTMASDTTGTEAHTGASIDSSARDVDYSQMYTSVANTAQFDLVTLAKMDPNLSTFATLVEQAELSDALMQREEPFTVFAPTNQAFAQWPQDSLNTLMKTENKAQLIKLLQAHLLPGKVNSAGFNSSQRLETGGGEYIMVDIADSGSGVTIGGASIVKADVDASNGVLHVVDKVIAPIVDTIDQF</sequence>
<evidence type="ECO:0000313" key="2">
    <source>
        <dbReference type="EMBL" id="MCX2739709.1"/>
    </source>
</evidence>
<reference evidence="2 3" key="1">
    <citation type="submission" date="2022-11" db="EMBL/GenBank/DDBJ databases">
        <title>The characterization of three novel Bacteroidetes species and genomic analysis of their roles in tidal elemental geochemical cycles.</title>
        <authorList>
            <person name="Ma K.-J."/>
        </authorList>
    </citation>
    <scope>NUCLEOTIDE SEQUENCE [LARGE SCALE GENOMIC DNA]</scope>
    <source>
        <strain evidence="2 3">M82</strain>
    </source>
</reference>
<accession>A0ABT3RD00</accession>
<dbReference type="Gene3D" id="2.30.180.10">
    <property type="entry name" value="FAS1 domain"/>
    <property type="match status" value="1"/>
</dbReference>
<dbReference type="SMART" id="SM00554">
    <property type="entry name" value="FAS1"/>
    <property type="match status" value="1"/>
</dbReference>
<evidence type="ECO:0000259" key="1">
    <source>
        <dbReference type="PROSITE" id="PS50213"/>
    </source>
</evidence>